<keyword evidence="2" id="KW-1133">Transmembrane helix</keyword>
<evidence type="ECO:0000313" key="4">
    <source>
        <dbReference type="Proteomes" id="UP000078550"/>
    </source>
</evidence>
<dbReference type="EMBL" id="FLRE01000008">
    <property type="protein sequence ID" value="SBT30958.1"/>
    <property type="molecule type" value="Genomic_DNA"/>
</dbReference>
<feature type="transmembrane region" description="Helical" evidence="2">
    <location>
        <begin position="381"/>
        <end position="400"/>
    </location>
</feature>
<evidence type="ECO:0000256" key="1">
    <source>
        <dbReference type="SAM" id="MobiDB-lite"/>
    </source>
</evidence>
<organism evidence="3 4">
    <name type="scientific">Plasmodium ovale wallikeri</name>
    <dbReference type="NCBI Taxonomy" id="864142"/>
    <lineage>
        <taxon>Eukaryota</taxon>
        <taxon>Sar</taxon>
        <taxon>Alveolata</taxon>
        <taxon>Apicomplexa</taxon>
        <taxon>Aconoidasida</taxon>
        <taxon>Haemosporida</taxon>
        <taxon>Plasmodiidae</taxon>
        <taxon>Plasmodium</taxon>
        <taxon>Plasmodium (Plasmodium)</taxon>
    </lineage>
</organism>
<feature type="compositionally biased region" description="Basic and acidic residues" evidence="1">
    <location>
        <begin position="47"/>
        <end position="81"/>
    </location>
</feature>
<feature type="region of interest" description="Disordered" evidence="1">
    <location>
        <begin position="207"/>
        <end position="232"/>
    </location>
</feature>
<gene>
    <name evidence="3" type="ORF">POVWA2_001610</name>
</gene>
<keyword evidence="2" id="KW-0812">Transmembrane</keyword>
<feature type="compositionally biased region" description="Gly residues" evidence="1">
    <location>
        <begin position="218"/>
        <end position="231"/>
    </location>
</feature>
<sequence length="550" mass="62082">MLSGTSTTRRGWSKSSVFTISTCKMIAPQQEGNLADGPAKLTKKGKEKAVSKKSSKEENADVKGAEAKGVEAKGAEVKGAEAKSNSVQHNNSVGNVAQDGTPLPKYAMRRFVQRHLKLITLSAGYIINTFLYFWFIFLLNWVIDMLIYYLSKVSKYDYQSCMITTPLKMTVILFVWYRYFSAGYDGDPFFHFFKHRFGLINRSKSRGKSRPVRVHGSGVHGSGGHGSGGHGSSEHDNHVYVHFTHFPSHRFDRSHCIRSTGSASLVCHFICTPLFAGEALVIFLSNVAGTCLYLSTVGLLQMQSSGTPLSGVIVETIQKQKVSRSNSILTAFVYQKIPENIEKIIINVILFTCPYKNTGNKYQDKIFMHNNDLYTSIIMDIYLNEMICSFLSYILLYIYMFTKDNLSFPIQINLILTQLISIFSRRYNHIIIGPFMSLSWILNDYILNSFPFFFFFFLAIFHYFGYKLASLLLKPPILSLHDASNYYKNIDPKILQKGVGPNGIVNLTSIPNELISDSSVVESYLGRLFQGLFHSFAMHEGGDFHTKKDL</sequence>
<dbReference type="AlphaFoldDB" id="A0A1A8YHC5"/>
<feature type="transmembrane region" description="Helical" evidence="2">
    <location>
        <begin position="445"/>
        <end position="466"/>
    </location>
</feature>
<reference evidence="4" key="1">
    <citation type="submission" date="2016-05" db="EMBL/GenBank/DDBJ databases">
        <authorList>
            <person name="Naeem Raeece"/>
        </authorList>
    </citation>
    <scope>NUCLEOTIDE SEQUENCE [LARGE SCALE GENOMIC DNA]</scope>
</reference>
<accession>A0A1A8YHC5</accession>
<keyword evidence="2" id="KW-0472">Membrane</keyword>
<feature type="region of interest" description="Disordered" evidence="1">
    <location>
        <begin position="29"/>
        <end position="98"/>
    </location>
</feature>
<evidence type="ECO:0000256" key="2">
    <source>
        <dbReference type="SAM" id="Phobius"/>
    </source>
</evidence>
<evidence type="ECO:0000313" key="3">
    <source>
        <dbReference type="EMBL" id="SBT30958.1"/>
    </source>
</evidence>
<feature type="compositionally biased region" description="Polar residues" evidence="1">
    <location>
        <begin position="84"/>
        <end position="95"/>
    </location>
</feature>
<proteinExistence type="predicted"/>
<feature type="transmembrane region" description="Helical" evidence="2">
    <location>
        <begin position="118"/>
        <end position="143"/>
    </location>
</feature>
<protein>
    <submittedName>
        <fullName evidence="3">Uncharacterized protein</fullName>
    </submittedName>
</protein>
<dbReference type="Proteomes" id="UP000078550">
    <property type="component" value="Unassembled WGS sequence"/>
</dbReference>
<name>A0A1A8YHC5_PLAOA</name>
<feature type="transmembrane region" description="Helical" evidence="2">
    <location>
        <begin position="163"/>
        <end position="180"/>
    </location>
</feature>